<proteinExistence type="predicted"/>
<dbReference type="InterPro" id="IPR050767">
    <property type="entry name" value="Sel1_AlgK"/>
</dbReference>
<dbReference type="InterPro" id="IPR006597">
    <property type="entry name" value="Sel1-like"/>
</dbReference>
<dbReference type="PANTHER" id="PTHR11102:SF160">
    <property type="entry name" value="ERAD-ASSOCIATED E3 UBIQUITIN-PROTEIN LIGASE COMPONENT HRD3"/>
    <property type="match status" value="1"/>
</dbReference>
<dbReference type="EMBL" id="AP025943">
    <property type="protein sequence ID" value="BDL43286.1"/>
    <property type="molecule type" value="Genomic_DNA"/>
</dbReference>
<keyword evidence="2" id="KW-1185">Reference proteome</keyword>
<protein>
    <recommendedName>
        <fullName evidence="3">Sel1 repeat family protein</fullName>
    </recommendedName>
</protein>
<dbReference type="PANTHER" id="PTHR11102">
    <property type="entry name" value="SEL-1-LIKE PROTEIN"/>
    <property type="match status" value="1"/>
</dbReference>
<evidence type="ECO:0008006" key="3">
    <source>
        <dbReference type="Google" id="ProtNLM"/>
    </source>
</evidence>
<reference evidence="1" key="1">
    <citation type="submission" date="2022-06" db="EMBL/GenBank/DDBJ databases">
        <title>Akkermansia biwalacus sp. nov., an anaerobic mucin-degrading bacterium isolated from human intestine.</title>
        <authorList>
            <person name="Kobayashi Y."/>
            <person name="Inoue S."/>
            <person name="Kawahara T."/>
            <person name="Kohda N."/>
        </authorList>
    </citation>
    <scope>NUCLEOTIDE SEQUENCE</scope>
    <source>
        <strain evidence="1">WON2089</strain>
    </source>
</reference>
<dbReference type="SUPFAM" id="SSF81901">
    <property type="entry name" value="HCP-like"/>
    <property type="match status" value="2"/>
</dbReference>
<gene>
    <name evidence="1" type="ORF">Abiwalacus_08600</name>
</gene>
<dbReference type="SMART" id="SM00671">
    <property type="entry name" value="SEL1"/>
    <property type="match status" value="2"/>
</dbReference>
<dbReference type="Gene3D" id="1.25.40.10">
    <property type="entry name" value="Tetratricopeptide repeat domain"/>
    <property type="match status" value="2"/>
</dbReference>
<organism evidence="1 2">
    <name type="scientific">Akkermansia biwaensis</name>
    <dbReference type="NCBI Taxonomy" id="2946555"/>
    <lineage>
        <taxon>Bacteria</taxon>
        <taxon>Pseudomonadati</taxon>
        <taxon>Verrucomicrobiota</taxon>
        <taxon>Verrucomicrobiia</taxon>
        <taxon>Verrucomicrobiales</taxon>
        <taxon>Akkermansiaceae</taxon>
        <taxon>Akkermansia</taxon>
    </lineage>
</organism>
<name>A0ABN6QFG8_9BACT</name>
<dbReference type="Proteomes" id="UP001062263">
    <property type="component" value="Chromosome"/>
</dbReference>
<dbReference type="Pfam" id="PF08238">
    <property type="entry name" value="Sel1"/>
    <property type="match status" value="4"/>
</dbReference>
<evidence type="ECO:0000313" key="1">
    <source>
        <dbReference type="EMBL" id="BDL43286.1"/>
    </source>
</evidence>
<accession>A0ABN6QFG8</accession>
<dbReference type="InterPro" id="IPR011990">
    <property type="entry name" value="TPR-like_helical_dom_sf"/>
</dbReference>
<evidence type="ECO:0000313" key="2">
    <source>
        <dbReference type="Proteomes" id="UP001062263"/>
    </source>
</evidence>
<sequence>MAFQLVVDDFSNWKTDFFSVSEKENDAYRLIKDEHIPVVEVVKKLQSLEETGDNCAARALAGMYLQGEKLPYARLDALKILKKAAGRGDKVSKRIIGQMLLDFQYTDFSPVNAFSFLKEAKEGGDPEAAVLFTTACILEDLEEGKESAEKIQELKELSEKGSPLAQMYLLLTRKTLLKQAGKDTGKIDEAMIQLALQSPRLTYIAALNQAGERQKECVEKLVKANHPLGIILKAKTYMADGDWSIAAFMLSRPPVNKMPEAQHQLGAYLFLSFMNQSDPDLKEHLREKFISSLRSAADQHHRKAEYKLASFLMLAGPSLIENYSPQEKMRMVDVLKREALSGDAMAMNNYGYHCLTGFYSRKNLKEAEKWLLKAVQENYVPALTNLALLHAGEFNDGTEGDAPINYKKSIEFLEKAKAMGDADAQRHIDYLKEISSKHQKTKSENL</sequence>